<dbReference type="HOGENOM" id="CLU_018688_3_1_1"/>
<accession>A0A0C3QCD1</accession>
<keyword evidence="4" id="KW-1185">Reference proteome</keyword>
<dbReference type="OrthoDB" id="3219854at2759"/>
<feature type="transmembrane region" description="Helical" evidence="1">
    <location>
        <begin position="68"/>
        <end position="91"/>
    </location>
</feature>
<keyword evidence="1" id="KW-1133">Transmembrane helix</keyword>
<evidence type="ECO:0000256" key="1">
    <source>
        <dbReference type="SAM" id="Phobius"/>
    </source>
</evidence>
<reference evidence="4" key="2">
    <citation type="submission" date="2015-01" db="EMBL/GenBank/DDBJ databases">
        <title>Evolutionary Origins and Diversification of the Mycorrhizal Mutualists.</title>
        <authorList>
            <consortium name="DOE Joint Genome Institute"/>
            <consortium name="Mycorrhizal Genomics Consortium"/>
            <person name="Kohler A."/>
            <person name="Kuo A."/>
            <person name="Nagy L.G."/>
            <person name="Floudas D."/>
            <person name="Copeland A."/>
            <person name="Barry K.W."/>
            <person name="Cichocki N."/>
            <person name="Veneault-Fourrey C."/>
            <person name="LaButti K."/>
            <person name="Lindquist E.A."/>
            <person name="Lipzen A."/>
            <person name="Lundell T."/>
            <person name="Morin E."/>
            <person name="Murat C."/>
            <person name="Riley R."/>
            <person name="Ohm R."/>
            <person name="Sun H."/>
            <person name="Tunlid A."/>
            <person name="Henrissat B."/>
            <person name="Grigoriev I.V."/>
            <person name="Hibbett D.S."/>
            <person name="Martin F."/>
        </authorList>
    </citation>
    <scope>NUCLEOTIDE SEQUENCE [LARGE SCALE GENOMIC DNA]</scope>
    <source>
        <strain evidence="4">MUT 4182</strain>
    </source>
</reference>
<proteinExistence type="predicted"/>
<dbReference type="Proteomes" id="UP000054248">
    <property type="component" value="Unassembled WGS sequence"/>
</dbReference>
<reference evidence="3 4" key="1">
    <citation type="submission" date="2014-04" db="EMBL/GenBank/DDBJ databases">
        <authorList>
            <consortium name="DOE Joint Genome Institute"/>
            <person name="Kuo A."/>
            <person name="Girlanda M."/>
            <person name="Perotto S."/>
            <person name="Kohler A."/>
            <person name="Nagy L.G."/>
            <person name="Floudas D."/>
            <person name="Copeland A."/>
            <person name="Barry K.W."/>
            <person name="Cichocki N."/>
            <person name="Veneault-Fourrey C."/>
            <person name="LaButti K."/>
            <person name="Lindquist E.A."/>
            <person name="Lipzen A."/>
            <person name="Lundell T."/>
            <person name="Morin E."/>
            <person name="Murat C."/>
            <person name="Sun H."/>
            <person name="Tunlid A."/>
            <person name="Henrissat B."/>
            <person name="Grigoriev I.V."/>
            <person name="Hibbett D.S."/>
            <person name="Martin F."/>
            <person name="Nordberg H.P."/>
            <person name="Cantor M.N."/>
            <person name="Hua S.X."/>
        </authorList>
    </citation>
    <scope>NUCLEOTIDE SEQUENCE [LARGE SCALE GENOMIC DNA]</scope>
    <source>
        <strain evidence="3 4">MUT 4182</strain>
    </source>
</reference>
<evidence type="ECO:0000259" key="2">
    <source>
        <dbReference type="Pfam" id="PF20153"/>
    </source>
</evidence>
<keyword evidence="1" id="KW-0812">Transmembrane</keyword>
<dbReference type="EMBL" id="KN823115">
    <property type="protein sequence ID" value="KIO22214.1"/>
    <property type="molecule type" value="Genomic_DNA"/>
</dbReference>
<evidence type="ECO:0000313" key="3">
    <source>
        <dbReference type="EMBL" id="KIO22214.1"/>
    </source>
</evidence>
<sequence>QAGLFAGVNSGFLALTLPLMNPDPADDTNALLRENNAILLQLALGRNDSIPSLTALPSETFTPAGKVLSINVLFSVSLTFAIISSFMAVLGRQWLYDYGRRRGGGAESQRWKRLQRYLGTKRWHLAFVLDDLLP</sequence>
<feature type="non-terminal residue" evidence="3">
    <location>
        <position position="134"/>
    </location>
</feature>
<protein>
    <recommendedName>
        <fullName evidence="2">DUF6535 domain-containing protein</fullName>
    </recommendedName>
</protein>
<feature type="non-terminal residue" evidence="3">
    <location>
        <position position="1"/>
    </location>
</feature>
<organism evidence="3 4">
    <name type="scientific">Tulasnella calospora MUT 4182</name>
    <dbReference type="NCBI Taxonomy" id="1051891"/>
    <lineage>
        <taxon>Eukaryota</taxon>
        <taxon>Fungi</taxon>
        <taxon>Dikarya</taxon>
        <taxon>Basidiomycota</taxon>
        <taxon>Agaricomycotina</taxon>
        <taxon>Agaricomycetes</taxon>
        <taxon>Cantharellales</taxon>
        <taxon>Tulasnellaceae</taxon>
        <taxon>Tulasnella</taxon>
    </lineage>
</organism>
<gene>
    <name evidence="3" type="ORF">M407DRAFT_51263</name>
</gene>
<dbReference type="InterPro" id="IPR045338">
    <property type="entry name" value="DUF6535"/>
</dbReference>
<evidence type="ECO:0000313" key="4">
    <source>
        <dbReference type="Proteomes" id="UP000054248"/>
    </source>
</evidence>
<feature type="domain" description="DUF6535" evidence="2">
    <location>
        <begin position="2"/>
        <end position="130"/>
    </location>
</feature>
<dbReference type="Pfam" id="PF20153">
    <property type="entry name" value="DUF6535"/>
    <property type="match status" value="1"/>
</dbReference>
<name>A0A0C3QCD1_9AGAM</name>
<dbReference type="AlphaFoldDB" id="A0A0C3QCD1"/>
<keyword evidence="1" id="KW-0472">Membrane</keyword>